<dbReference type="STRING" id="1524460.IX84_08190"/>
<proteinExistence type="inferred from homology"/>
<evidence type="ECO:0000313" key="4">
    <source>
        <dbReference type="EMBL" id="KGE88638.1"/>
    </source>
</evidence>
<dbReference type="PROSITE" id="PS01276">
    <property type="entry name" value="PEPTIDASE_U32"/>
    <property type="match status" value="1"/>
</dbReference>
<dbReference type="RefSeq" id="WP_044218378.1">
    <property type="nucleotide sequence ID" value="NZ_JBKAGJ010000006.1"/>
</dbReference>
<name>A0A098SAH3_9BACT</name>
<keyword evidence="5" id="KW-1185">Reference proteome</keyword>
<dbReference type="InterPro" id="IPR051454">
    <property type="entry name" value="RNA/ubiquinone_mod_enzymes"/>
</dbReference>
<dbReference type="GO" id="GO:0008233">
    <property type="term" value="F:peptidase activity"/>
    <property type="evidence" value="ECO:0007669"/>
    <property type="project" value="UniProtKB-KW"/>
</dbReference>
<gene>
    <name evidence="4" type="ORF">IX84_08190</name>
</gene>
<dbReference type="Pfam" id="PF01136">
    <property type="entry name" value="Peptidase_U32"/>
    <property type="match status" value="1"/>
</dbReference>
<dbReference type="EMBL" id="JPOS01000018">
    <property type="protein sequence ID" value="KGE88638.1"/>
    <property type="molecule type" value="Genomic_DNA"/>
</dbReference>
<dbReference type="GO" id="GO:0006508">
    <property type="term" value="P:proteolysis"/>
    <property type="evidence" value="ECO:0007669"/>
    <property type="project" value="UniProtKB-KW"/>
</dbReference>
<dbReference type="Proteomes" id="UP000029736">
    <property type="component" value="Unassembled WGS sequence"/>
</dbReference>
<dbReference type="PANTHER" id="PTHR30217">
    <property type="entry name" value="PEPTIDASE U32 FAMILY"/>
    <property type="match status" value="1"/>
</dbReference>
<dbReference type="OrthoDB" id="9807498at2"/>
<protein>
    <submittedName>
        <fullName evidence="4">Collagenase</fullName>
    </submittedName>
</protein>
<dbReference type="PANTHER" id="PTHR30217:SF6">
    <property type="entry name" value="TRNA HYDROXYLATION PROTEIN P"/>
    <property type="match status" value="1"/>
</dbReference>
<evidence type="ECO:0000256" key="3">
    <source>
        <dbReference type="ARBA" id="ARBA00038374"/>
    </source>
</evidence>
<organism evidence="4 5">
    <name type="scientific">Phaeodactylibacter xiamenensis</name>
    <dbReference type="NCBI Taxonomy" id="1524460"/>
    <lineage>
        <taxon>Bacteria</taxon>
        <taxon>Pseudomonadati</taxon>
        <taxon>Bacteroidota</taxon>
        <taxon>Saprospiria</taxon>
        <taxon>Saprospirales</taxon>
        <taxon>Haliscomenobacteraceae</taxon>
        <taxon>Phaeodactylibacter</taxon>
    </lineage>
</organism>
<comment type="caution">
    <text evidence="4">The sequence shown here is derived from an EMBL/GenBank/DDBJ whole genome shotgun (WGS) entry which is preliminary data.</text>
</comment>
<evidence type="ECO:0000313" key="5">
    <source>
        <dbReference type="Proteomes" id="UP000029736"/>
    </source>
</evidence>
<reference evidence="4 5" key="1">
    <citation type="journal article" date="2014" name="Int. J. Syst. Evol. Microbiol.">
        <title>Phaeodactylibacter xiamenensis gen. nov., sp. nov., a member of the family Saprospiraceae isolated from the marine alga Phaeodactylum tricornutum.</title>
        <authorList>
            <person name="Chen Z.Jr."/>
            <person name="Lei X."/>
            <person name="Lai Q."/>
            <person name="Li Y."/>
            <person name="Zhang B."/>
            <person name="Zhang J."/>
            <person name="Zhang H."/>
            <person name="Yang L."/>
            <person name="Zheng W."/>
            <person name="Tian Y."/>
            <person name="Yu Z."/>
            <person name="Xu H.Jr."/>
            <person name="Zheng T."/>
        </authorList>
    </citation>
    <scope>NUCLEOTIDE SEQUENCE [LARGE SCALE GENOMIC DNA]</scope>
    <source>
        <strain evidence="4 5">KD52</strain>
    </source>
</reference>
<evidence type="ECO:0000256" key="1">
    <source>
        <dbReference type="ARBA" id="ARBA00022670"/>
    </source>
</evidence>
<dbReference type="InterPro" id="IPR001539">
    <property type="entry name" value="Peptidase_U32"/>
</dbReference>
<keyword evidence="1" id="KW-0645">Protease</keyword>
<keyword evidence="2" id="KW-0378">Hydrolase</keyword>
<accession>A0A098SAH3</accession>
<dbReference type="AlphaFoldDB" id="A0A098SAH3"/>
<evidence type="ECO:0000256" key="2">
    <source>
        <dbReference type="ARBA" id="ARBA00022801"/>
    </source>
</evidence>
<sequence>MQKLELLAPAGAFDSLTAAIDAGADAVYFGVEQLNMRARSANNFTLEDLPEVSRLCRAAGVRSYITLNTVLYDHDLPMMRRIVGTAAEHQIDAVIAMEPGVMQYARELGVDVHLSTQANITNVEAVKFYAQFAEVMVLSRELTLSQVAQICRALEQQNICGPSGKPVQIEAFVHGALCMAVSGKCYLSLHTHNSSANRGACKQNCRRTYTVKDEEGHELLIDNEYIMSPKDLNTIGFLDKLAEAGVGVFKIEGRSKGPEYVYEVTRCYREALDAIQDGTFSSTKVDAWMERLEQVYNRGFWGGYYLGQKMGEWTDAPGSVAKERKVFLGTGIKYFSGIGIGEFKLQSGDLRLGDEVIITGPTTGYLRTKVTSLHLEAQPVEVINRRGAHFSMPVGEKIRPSDKLYKVEPNTN</sequence>
<comment type="similarity">
    <text evidence="3">Belongs to the peptidase U32 family.</text>
</comment>